<evidence type="ECO:0000313" key="6">
    <source>
        <dbReference type="EMBL" id="CUK10231.1"/>
    </source>
</evidence>
<gene>
    <name evidence="6" type="primary">ycaD_4</name>
    <name evidence="6" type="ORF">RUE5091_03289</name>
</gene>
<evidence type="ECO:0000256" key="3">
    <source>
        <dbReference type="ARBA" id="ARBA00023136"/>
    </source>
</evidence>
<feature type="transmembrane region" description="Helical" evidence="4">
    <location>
        <begin position="238"/>
        <end position="256"/>
    </location>
</feature>
<dbReference type="EMBL" id="CYUD01000010">
    <property type="protein sequence ID" value="CUK10231.1"/>
    <property type="molecule type" value="Genomic_DNA"/>
</dbReference>
<dbReference type="GO" id="GO:0022857">
    <property type="term" value="F:transmembrane transporter activity"/>
    <property type="evidence" value="ECO:0007669"/>
    <property type="project" value="InterPro"/>
</dbReference>
<evidence type="ECO:0000256" key="1">
    <source>
        <dbReference type="ARBA" id="ARBA00022692"/>
    </source>
</evidence>
<dbReference type="PROSITE" id="PS50850">
    <property type="entry name" value="MFS"/>
    <property type="match status" value="1"/>
</dbReference>
<feature type="transmembrane region" description="Helical" evidence="4">
    <location>
        <begin position="268"/>
        <end position="289"/>
    </location>
</feature>
<feature type="transmembrane region" description="Helical" evidence="4">
    <location>
        <begin position="335"/>
        <end position="358"/>
    </location>
</feature>
<keyword evidence="7" id="KW-1185">Reference proteome</keyword>
<dbReference type="Pfam" id="PF07690">
    <property type="entry name" value="MFS_1"/>
    <property type="match status" value="1"/>
</dbReference>
<sequence>MARFSDQIHTLKYLFIAVAAIQLVTAASGTIVALYFAQTGASQEIAALAPAAYSLGFLIGCFYIAGWITSIGHIRAFSAAAAICAAAALLFSVTENEPTLLIVRLMTGVATAGLFAIGDAWISETVDEKSRGRLLAVFAIILGLMSVLSQVLVIVTPDDLNQSFVLMSLLYCLAIVVIAATPSAPPEGKERANVRFKALFQDAPTAALGALTVGIVSTVFMNVVPYRAAVIGIDAADVAIGIAAIYVGRILFLYPLGFVSDRMDRRRVIVVTATVATGALAAFATFATGDSARHSAIVGTPLYIAMLAGLILLGGSMLTLYSLLLAHAMDRTVPVYVASSAVTMLFVFTIGGIAGPLMTSVLSAVFGDAVMGWMLVLAMAVFAGFTAFRIKTVAPAARAEQTHFKATETTSLKSVPTQKR</sequence>
<dbReference type="GO" id="GO:0005886">
    <property type="term" value="C:plasma membrane"/>
    <property type="evidence" value="ECO:0007669"/>
    <property type="project" value="TreeGrafter"/>
</dbReference>
<dbReference type="Gene3D" id="1.20.1250.20">
    <property type="entry name" value="MFS general substrate transporter like domains"/>
    <property type="match status" value="2"/>
</dbReference>
<accession>A0A0P1IP21</accession>
<dbReference type="AlphaFoldDB" id="A0A0P1IP21"/>
<feature type="transmembrane region" description="Helical" evidence="4">
    <location>
        <begin position="301"/>
        <end position="323"/>
    </location>
</feature>
<feature type="domain" description="Major facilitator superfamily (MFS) profile" evidence="5">
    <location>
        <begin position="1"/>
        <end position="398"/>
    </location>
</feature>
<feature type="transmembrane region" description="Helical" evidence="4">
    <location>
        <begin position="134"/>
        <end position="157"/>
    </location>
</feature>
<dbReference type="InterPro" id="IPR036259">
    <property type="entry name" value="MFS_trans_sf"/>
</dbReference>
<dbReference type="RefSeq" id="WP_058282951.1">
    <property type="nucleotide sequence ID" value="NZ_CYUD01000010.1"/>
</dbReference>
<protein>
    <submittedName>
        <fullName evidence="6">Putative MFS-type transporter YcaD</fullName>
    </submittedName>
</protein>
<feature type="transmembrane region" description="Helical" evidence="4">
    <location>
        <begin position="205"/>
        <end position="226"/>
    </location>
</feature>
<feature type="transmembrane region" description="Helical" evidence="4">
    <location>
        <begin position="370"/>
        <end position="388"/>
    </location>
</feature>
<dbReference type="PANTHER" id="PTHR23521:SF3">
    <property type="entry name" value="MFS TRANSPORTER"/>
    <property type="match status" value="1"/>
</dbReference>
<name>A0A0P1IP21_9RHOB</name>
<feature type="transmembrane region" description="Helical" evidence="4">
    <location>
        <begin position="48"/>
        <end position="69"/>
    </location>
</feature>
<proteinExistence type="predicted"/>
<evidence type="ECO:0000256" key="2">
    <source>
        <dbReference type="ARBA" id="ARBA00022989"/>
    </source>
</evidence>
<reference evidence="7" key="1">
    <citation type="submission" date="2015-09" db="EMBL/GenBank/DDBJ databases">
        <authorList>
            <person name="Rodrigo-Torres L."/>
            <person name="Arahal D.R."/>
        </authorList>
    </citation>
    <scope>NUCLEOTIDE SEQUENCE [LARGE SCALE GENOMIC DNA]</scope>
    <source>
        <strain evidence="7">CECT 5091</strain>
    </source>
</reference>
<feature type="transmembrane region" description="Helical" evidence="4">
    <location>
        <begin position="76"/>
        <end position="94"/>
    </location>
</feature>
<dbReference type="Proteomes" id="UP000051260">
    <property type="component" value="Unassembled WGS sequence"/>
</dbReference>
<feature type="transmembrane region" description="Helical" evidence="4">
    <location>
        <begin position="12"/>
        <end position="36"/>
    </location>
</feature>
<organism evidence="6 7">
    <name type="scientific">Ruegeria denitrificans</name>
    <dbReference type="NCBI Taxonomy" id="1715692"/>
    <lineage>
        <taxon>Bacteria</taxon>
        <taxon>Pseudomonadati</taxon>
        <taxon>Pseudomonadota</taxon>
        <taxon>Alphaproteobacteria</taxon>
        <taxon>Rhodobacterales</taxon>
        <taxon>Roseobacteraceae</taxon>
        <taxon>Ruegeria</taxon>
    </lineage>
</organism>
<dbReference type="InterPro" id="IPR011701">
    <property type="entry name" value="MFS"/>
</dbReference>
<keyword evidence="1 4" id="KW-0812">Transmembrane</keyword>
<keyword evidence="2 4" id="KW-1133">Transmembrane helix</keyword>
<dbReference type="OrthoDB" id="9810614at2"/>
<dbReference type="SUPFAM" id="SSF103473">
    <property type="entry name" value="MFS general substrate transporter"/>
    <property type="match status" value="1"/>
</dbReference>
<dbReference type="PANTHER" id="PTHR23521">
    <property type="entry name" value="TRANSPORTER MFS SUPERFAMILY"/>
    <property type="match status" value="1"/>
</dbReference>
<evidence type="ECO:0000256" key="4">
    <source>
        <dbReference type="SAM" id="Phobius"/>
    </source>
</evidence>
<keyword evidence="3 4" id="KW-0472">Membrane</keyword>
<feature type="transmembrane region" description="Helical" evidence="4">
    <location>
        <begin position="163"/>
        <end position="184"/>
    </location>
</feature>
<dbReference type="STRING" id="1715692.RUE5091_03289"/>
<evidence type="ECO:0000313" key="7">
    <source>
        <dbReference type="Proteomes" id="UP000051260"/>
    </source>
</evidence>
<dbReference type="InterPro" id="IPR020846">
    <property type="entry name" value="MFS_dom"/>
</dbReference>
<evidence type="ECO:0000259" key="5">
    <source>
        <dbReference type="PROSITE" id="PS50850"/>
    </source>
</evidence>
<feature type="transmembrane region" description="Helical" evidence="4">
    <location>
        <begin position="100"/>
        <end position="122"/>
    </location>
</feature>